<protein>
    <recommendedName>
        <fullName evidence="3">F-box domain-containing protein</fullName>
    </recommendedName>
</protein>
<dbReference type="Proteomes" id="UP000275267">
    <property type="component" value="Unassembled WGS sequence"/>
</dbReference>
<sequence length="238" mass="25978">MAAMHPRLSLIADLPTDVAIQIEGHLAATSEWPMDDLRALRATCRRMHLVCRNPEVAWRINVAGLTDMAWHTPDAYQTFVARLAQLGNLEASFIHGVNVVFCGPMITHLAVLDENIERTAADGYEVAAYVAAVLLYMANYGAGVDATARQYMGQAAMVVDNTWPRPAGADAAHCCFSARRLPLPLESGQSDRPPLPPAWKDVACCRVLIWKKANALACWGGDWLANDDVPNLQEGKDA</sequence>
<gene>
    <name evidence="1" type="ORF">C2845_PM01G43450</name>
</gene>
<organism evidence="1 2">
    <name type="scientific">Panicum miliaceum</name>
    <name type="common">Proso millet</name>
    <name type="synonym">Broomcorn millet</name>
    <dbReference type="NCBI Taxonomy" id="4540"/>
    <lineage>
        <taxon>Eukaryota</taxon>
        <taxon>Viridiplantae</taxon>
        <taxon>Streptophyta</taxon>
        <taxon>Embryophyta</taxon>
        <taxon>Tracheophyta</taxon>
        <taxon>Spermatophyta</taxon>
        <taxon>Magnoliopsida</taxon>
        <taxon>Liliopsida</taxon>
        <taxon>Poales</taxon>
        <taxon>Poaceae</taxon>
        <taxon>PACMAD clade</taxon>
        <taxon>Panicoideae</taxon>
        <taxon>Panicodae</taxon>
        <taxon>Paniceae</taxon>
        <taxon>Panicinae</taxon>
        <taxon>Panicum</taxon>
        <taxon>Panicum sect. Panicum</taxon>
    </lineage>
</organism>
<evidence type="ECO:0000313" key="1">
    <source>
        <dbReference type="EMBL" id="RLN42718.1"/>
    </source>
</evidence>
<dbReference type="CDD" id="cd09917">
    <property type="entry name" value="F-box_SF"/>
    <property type="match status" value="1"/>
</dbReference>
<accession>A0A3L6TUF3</accession>
<proteinExistence type="predicted"/>
<reference evidence="2" key="1">
    <citation type="journal article" date="2019" name="Nat. Commun.">
        <title>The genome of broomcorn millet.</title>
        <authorList>
            <person name="Zou C."/>
            <person name="Miki D."/>
            <person name="Li D."/>
            <person name="Tang Q."/>
            <person name="Xiao L."/>
            <person name="Rajput S."/>
            <person name="Deng P."/>
            <person name="Jia W."/>
            <person name="Huang R."/>
            <person name="Zhang M."/>
            <person name="Sun Y."/>
            <person name="Hu J."/>
            <person name="Fu X."/>
            <person name="Schnable P.S."/>
            <person name="Li F."/>
            <person name="Zhang H."/>
            <person name="Feng B."/>
            <person name="Zhu X."/>
            <person name="Liu R."/>
            <person name="Schnable J.C."/>
            <person name="Zhu J.-K."/>
            <person name="Zhang H."/>
        </authorList>
    </citation>
    <scope>NUCLEOTIDE SEQUENCE [LARGE SCALE GENOMIC DNA]</scope>
</reference>
<evidence type="ECO:0000313" key="2">
    <source>
        <dbReference type="Proteomes" id="UP000275267"/>
    </source>
</evidence>
<dbReference type="AlphaFoldDB" id="A0A3L6TUF3"/>
<dbReference type="EMBL" id="PQIB02000001">
    <property type="protein sequence ID" value="RLN42718.1"/>
    <property type="molecule type" value="Genomic_DNA"/>
</dbReference>
<dbReference type="STRING" id="4540.A0A3L6TUF3"/>
<comment type="caution">
    <text evidence="1">The sequence shown here is derived from an EMBL/GenBank/DDBJ whole genome shotgun (WGS) entry which is preliminary data.</text>
</comment>
<evidence type="ECO:0008006" key="3">
    <source>
        <dbReference type="Google" id="ProtNLM"/>
    </source>
</evidence>
<name>A0A3L6TUF3_PANMI</name>
<dbReference type="OrthoDB" id="681586at2759"/>
<keyword evidence="2" id="KW-1185">Reference proteome</keyword>